<dbReference type="AlphaFoldDB" id="A0A897N7H0"/>
<dbReference type="InterPro" id="IPR011604">
    <property type="entry name" value="PDDEXK-like_dom_sf"/>
</dbReference>
<sequence length="295" mass="34043">MKKWLTCQEKFNYSYLKGYKEPETRYMRRGTAVHETFEDYYAAAERFVETHGRTPTISEMIDLLPDTRRWADYTEPFVANFLLFEARRARDAPTPEAWLPVAVEAEEWLEDPLDYGDEAIPWMGYADAIYPASGFPEIETDEGVVIVDFKTGKTPNPKYREEGIYLEGEYYAMLFESEWDVAGVAGYYPKADELIVSPLKESRRAKIRQVVHEMQAVSGENPAHLEIDEQPLCKWGTGKDEQCPYYDMCSSTWGEGLKHEEEFRRLAGTLSDHELAEHFGMDFGAVRYTKSKLGI</sequence>
<evidence type="ECO:0000259" key="1">
    <source>
        <dbReference type="Pfam" id="PF12705"/>
    </source>
</evidence>
<dbReference type="InterPro" id="IPR038726">
    <property type="entry name" value="PDDEXK_AddAB-type"/>
</dbReference>
<name>A0A897N7H0_9EURY</name>
<gene>
    <name evidence="2" type="ORF">HSR121_2003</name>
</gene>
<accession>A0A897N7H0</accession>
<dbReference type="EMBL" id="CP064787">
    <property type="protein sequence ID" value="QSG06336.1"/>
    <property type="molecule type" value="Genomic_DNA"/>
</dbReference>
<dbReference type="Gene3D" id="3.90.320.10">
    <property type="match status" value="1"/>
</dbReference>
<reference evidence="2" key="1">
    <citation type="submission" date="2020-11" db="EMBL/GenBank/DDBJ databases">
        <title>Carbohydrate-dependent, anaerobic sulfur respiration: A novel catabolism in halophilic archaea.</title>
        <authorList>
            <person name="Sorokin D.Y."/>
            <person name="Messina E."/>
            <person name="Smedile F."/>
            <person name="La Cono V."/>
            <person name="Hallsworth J.E."/>
            <person name="Yakimov M.M."/>
        </authorList>
    </citation>
    <scope>NUCLEOTIDE SEQUENCE</scope>
    <source>
        <strain evidence="2">HSR12-1</strain>
    </source>
</reference>
<dbReference type="Proteomes" id="UP000663525">
    <property type="component" value="Chromosome"/>
</dbReference>
<dbReference type="Pfam" id="PF12705">
    <property type="entry name" value="PDDEXK_1"/>
    <property type="match status" value="1"/>
</dbReference>
<protein>
    <recommendedName>
        <fullName evidence="1">PD-(D/E)XK endonuclease-like domain-containing protein</fullName>
    </recommendedName>
</protein>
<evidence type="ECO:0000313" key="3">
    <source>
        <dbReference type="Proteomes" id="UP000663525"/>
    </source>
</evidence>
<feature type="domain" description="PD-(D/E)XK endonuclease-like" evidence="1">
    <location>
        <begin position="4"/>
        <end position="249"/>
    </location>
</feature>
<evidence type="ECO:0000313" key="2">
    <source>
        <dbReference type="EMBL" id="QSG06336.1"/>
    </source>
</evidence>
<proteinExistence type="predicted"/>
<organism evidence="2 3">
    <name type="scientific">Halapricum desulfuricans</name>
    <dbReference type="NCBI Taxonomy" id="2841257"/>
    <lineage>
        <taxon>Archaea</taxon>
        <taxon>Methanobacteriati</taxon>
        <taxon>Methanobacteriota</taxon>
        <taxon>Stenosarchaea group</taxon>
        <taxon>Halobacteria</taxon>
        <taxon>Halobacteriales</taxon>
        <taxon>Haloarculaceae</taxon>
        <taxon>Halapricum</taxon>
    </lineage>
</organism>